<dbReference type="RefSeq" id="WP_187037179.1">
    <property type="nucleotide sequence ID" value="NZ_CP060286.1"/>
</dbReference>
<organism evidence="2 3">
    <name type="scientific">Caproicibacter fermentans</name>
    <dbReference type="NCBI Taxonomy" id="2576756"/>
    <lineage>
        <taxon>Bacteria</taxon>
        <taxon>Bacillati</taxon>
        <taxon>Bacillota</taxon>
        <taxon>Clostridia</taxon>
        <taxon>Eubacteriales</taxon>
        <taxon>Acutalibacteraceae</taxon>
        <taxon>Caproicibacter</taxon>
    </lineage>
</organism>
<dbReference type="EMBL" id="CP060286">
    <property type="protein sequence ID" value="QNK41847.1"/>
    <property type="molecule type" value="Genomic_DNA"/>
</dbReference>
<dbReference type="InterPro" id="IPR046240">
    <property type="entry name" value="DUF6273"/>
</dbReference>
<dbReference type="KEGG" id="cfem:HCR03_06290"/>
<reference evidence="2 3" key="1">
    <citation type="submission" date="2020-08" db="EMBL/GenBank/DDBJ databases">
        <title>The isolate Caproiciproducens sp. 7D4C2 produces n-caproate at mildly acidic conditions from hexoses: genome and rBOX comparison with related strains and chain-elongating bacteria.</title>
        <authorList>
            <person name="Esquivel-Elizondo S."/>
            <person name="Bagci C."/>
            <person name="Temovska M."/>
            <person name="Jeon B.S."/>
            <person name="Bessarab I."/>
            <person name="Williams R.B.H."/>
            <person name="Huson D.H."/>
            <person name="Angenent L.T."/>
        </authorList>
    </citation>
    <scope>NUCLEOTIDE SEQUENCE [LARGE SCALE GENOMIC DNA]</scope>
    <source>
        <strain evidence="2 3">7D4C2</strain>
    </source>
</reference>
<dbReference type="Proteomes" id="UP000515909">
    <property type="component" value="Chromosome"/>
</dbReference>
<gene>
    <name evidence="2" type="ORF">HCR03_06290</name>
</gene>
<proteinExistence type="predicted"/>
<name>A0A7G8TE06_9FIRM</name>
<dbReference type="Pfam" id="PF19789">
    <property type="entry name" value="DUF6273"/>
    <property type="match status" value="1"/>
</dbReference>
<sequence length="174" mass="19454">MNELKEVQPGKTFTYGGVNWQVLEQAEGRALCLAVGSIGDKAFDKDNHNDWKESSLRKFLNEKFLEKLVKAGADKDALLPMELDLTADDGLDDYGKSTDRIGLISCEQYRKYRKLIASLNDWWWTITPWSTAANGYAYNVRIVYSDGALYGYDACYGNGGVRPLCTLNSSISVS</sequence>
<dbReference type="AlphaFoldDB" id="A0A7G8TE06"/>
<accession>A0A7G8TE06</accession>
<evidence type="ECO:0000259" key="1">
    <source>
        <dbReference type="Pfam" id="PF19789"/>
    </source>
</evidence>
<protein>
    <submittedName>
        <fullName evidence="2">Mucin-5AC</fullName>
    </submittedName>
</protein>
<evidence type="ECO:0000313" key="3">
    <source>
        <dbReference type="Proteomes" id="UP000515909"/>
    </source>
</evidence>
<feature type="domain" description="DUF6273" evidence="1">
    <location>
        <begin position="42"/>
        <end position="168"/>
    </location>
</feature>
<evidence type="ECO:0000313" key="2">
    <source>
        <dbReference type="EMBL" id="QNK41847.1"/>
    </source>
</evidence>